<dbReference type="Pfam" id="PF00213">
    <property type="entry name" value="OSCP"/>
    <property type="match status" value="1"/>
</dbReference>
<dbReference type="PRINTS" id="PR00125">
    <property type="entry name" value="ATPASEDELTA"/>
</dbReference>
<dbReference type="GO" id="GO:0016020">
    <property type="term" value="C:membrane"/>
    <property type="evidence" value="ECO:0007669"/>
    <property type="project" value="UniProtKB-SubCell"/>
</dbReference>
<dbReference type="EMBL" id="KT750010">
    <property type="protein sequence ID" value="AMO02735.1"/>
    <property type="molecule type" value="mRNA"/>
</dbReference>
<dbReference type="NCBIfam" id="TIGR01145">
    <property type="entry name" value="ATP_synt_delta"/>
    <property type="match status" value="1"/>
</dbReference>
<keyword evidence="6" id="KW-0472">Membrane</keyword>
<keyword evidence="7" id="KW-0066">ATP synthesis</keyword>
<evidence type="ECO:0000256" key="4">
    <source>
        <dbReference type="ARBA" id="ARBA00022781"/>
    </source>
</evidence>
<reference evidence="8" key="1">
    <citation type="submission" date="2015-09" db="EMBL/GenBank/DDBJ databases">
        <title>Overexpression of ATP synthase gene of tolerant saline-alkali Chlorella confers tolerance to NaHCO3 stresses in Saccharomyces cerevisiae and Arabidopsis thaliana.</title>
        <authorList>
            <person name="Qiao K."/>
        </authorList>
    </citation>
    <scope>NUCLEOTIDE SEQUENCE</scope>
</reference>
<evidence type="ECO:0000256" key="1">
    <source>
        <dbReference type="ARBA" id="ARBA00004370"/>
    </source>
</evidence>
<evidence type="ECO:0000256" key="6">
    <source>
        <dbReference type="ARBA" id="ARBA00023136"/>
    </source>
</evidence>
<evidence type="ECO:0000256" key="3">
    <source>
        <dbReference type="ARBA" id="ARBA00022448"/>
    </source>
</evidence>
<comment type="similarity">
    <text evidence="2">Belongs to the ATPase delta chain family.</text>
</comment>
<dbReference type="PANTHER" id="PTHR11910">
    <property type="entry name" value="ATP SYNTHASE DELTA CHAIN"/>
    <property type="match status" value="1"/>
</dbReference>
<keyword evidence="3" id="KW-0813">Transport</keyword>
<accession>A0A140HDC7</accession>
<dbReference type="GO" id="GO:0046933">
    <property type="term" value="F:proton-transporting ATP synthase activity, rotational mechanism"/>
    <property type="evidence" value="ECO:0007669"/>
    <property type="project" value="InterPro"/>
</dbReference>
<evidence type="ECO:0000313" key="8">
    <source>
        <dbReference type="EMBL" id="AMO02735.1"/>
    </source>
</evidence>
<sequence length="218" mass="23423">MLRGGASKLYKRAAELAVAGSRGLAKAAVEKEVKLPPQHGVPGRYAAALYMAAVKTDSLAKVEGELSQVASLMSESKDFHAFVADPSVPREVKIDGLNSVLSKMGATDITKNFIGLLSENNRLSELSKIVGKFEEITADQRGEVKATVTTAEGLSTQEMDEIKQGLQPLLKQGQKLSLEEQVDPSIIGGVILSMGDKYIDMSILARVKKLQQIVRDAV</sequence>
<dbReference type="SUPFAM" id="SSF47928">
    <property type="entry name" value="N-terminal domain of the delta subunit of the F1F0-ATP synthase"/>
    <property type="match status" value="1"/>
</dbReference>
<dbReference type="Gene3D" id="1.10.520.20">
    <property type="entry name" value="N-terminal domain of the delta subunit of the F1F0-ATP synthase"/>
    <property type="match status" value="1"/>
</dbReference>
<dbReference type="HAMAP" id="MF_01416">
    <property type="entry name" value="ATP_synth_delta_bact"/>
    <property type="match status" value="1"/>
</dbReference>
<protein>
    <submittedName>
        <fullName evidence="8">ATP synthase</fullName>
    </submittedName>
</protein>
<keyword evidence="4" id="KW-0375">Hydrogen ion transport</keyword>
<evidence type="ECO:0000256" key="7">
    <source>
        <dbReference type="ARBA" id="ARBA00023310"/>
    </source>
</evidence>
<evidence type="ECO:0000256" key="5">
    <source>
        <dbReference type="ARBA" id="ARBA00023065"/>
    </source>
</evidence>
<evidence type="ECO:0000256" key="2">
    <source>
        <dbReference type="ARBA" id="ARBA00007046"/>
    </source>
</evidence>
<name>A0A140HDC7_9CHLO</name>
<dbReference type="InterPro" id="IPR026015">
    <property type="entry name" value="ATP_synth_OSCP/delta_N_sf"/>
</dbReference>
<proteinExistence type="evidence at transcript level"/>
<comment type="subcellular location">
    <subcellularLocation>
        <location evidence="1">Membrane</location>
    </subcellularLocation>
</comment>
<organism evidence="8">
    <name type="scientific">Chlorella sp. KQ-2014</name>
    <dbReference type="NCBI Taxonomy" id="1565086"/>
    <lineage>
        <taxon>Eukaryota</taxon>
        <taxon>Viridiplantae</taxon>
        <taxon>Chlorophyta</taxon>
        <taxon>core chlorophytes</taxon>
        <taxon>Trebouxiophyceae</taxon>
        <taxon>Chlorellales</taxon>
        <taxon>Chlorellaceae</taxon>
        <taxon>Chlorella clade</taxon>
        <taxon>Chlorella</taxon>
    </lineage>
</organism>
<dbReference type="AlphaFoldDB" id="A0A140HDC7"/>
<dbReference type="InterPro" id="IPR000711">
    <property type="entry name" value="ATPase_OSCP/dsu"/>
</dbReference>
<keyword evidence="5" id="KW-0406">Ion transport</keyword>